<dbReference type="Proteomes" id="UP000504610">
    <property type="component" value="Chromosome 1"/>
</dbReference>
<feature type="region of interest" description="Disordered" evidence="4">
    <location>
        <begin position="2338"/>
        <end position="2358"/>
    </location>
</feature>
<evidence type="ECO:0000313" key="9">
    <source>
        <dbReference type="RefSeq" id="XP_056859315.1"/>
    </source>
</evidence>
<dbReference type="Gene3D" id="1.10.287.1490">
    <property type="match status" value="1"/>
</dbReference>
<evidence type="ECO:0000259" key="5">
    <source>
        <dbReference type="PROSITE" id="PS51774"/>
    </source>
</evidence>
<keyword evidence="1 3" id="KW-0175">Coiled coil</keyword>
<dbReference type="GeneID" id="108806032"/>
<sequence length="2613" mass="299273">MAAFGNANTKRYSWWWGSHISPKNSKWLQENLTDMDSKVKQMIKVIEEDADSFARRAEMYYKKRPELMKLVEEFYRAYRALAERYDHATGVIRHAQQTMAEAFPNQDPVMFGEESLLGPSTPDEFDPQTPESYPPIRAPVYPSDLQKGALGISSSHMSTVKRNIAFMEDPQSNGKGLKIGKARRGLNFNDADGINGRNAKVLSESERASKAEAEILALKDALTKVQAEKEDSLAQFDQHLERLSNMESEVSRAQEDSRCFNERATRAEAEVQTLRETLSKLEIEKESSLLQYQQCIENIAGLEERISLAQKEAGEVNERASRAEAEIITLKQSLVGSETDKEAALVRYQQCLETISNLEERLRKAEEDARLMNQRAENADGEVESLKAKVSRLTQENEAYELQYQQCLETIADLKLKLFHAQEETQRLSREIEDGVAKLKFAEEKCVVLERSNQNLHSELDGLLEKLGNQSHELTEKQKEMGKLWTTIQEEHLRFVEAETAFQTLQQLHSQSQEELNTSALELQNRSQILKDMEARNSDLLEEVQEAKNENNILNELNLTSAASVKSLHEEVSRLQETIQKLEAEVELRVDQRNALQQEIYCLKEELSQMGKKHQSILEQVELVGLHPEGFGSSIKELQEEHSKLKEIKERESIEKTALLEKLELMEKLVQKNLLLENSISDLNSELKTIRGELKTLEEACVSLAEEKSGLHFEKNMLVSRLQNATEDSKKLSEENSLLENSLSDANAELEALKSKLKSLENSCHLLNDDKSSLVNEREILLSYMDIMRKNIEDLEKEQAELNVKVLELATERESCLHKIKELGVSLDSKDRDHASFMQLSESQMNGMKSKIYHLQDENQRKEREYQDRAHDAHVEIIVLQKCLQEWLKKSSSLVAENQNLKQAGHLLEKLVSELEHENIGKQVQIDSSVNCIKVLRTGIYQVLMKLEVIPGIDSGDENSQDQKNIHEVLSRLDEMQTMLLKIQRENHQGTIENLVLVEFLRQLKSEAVGIATGKKVLEKELESERSQLLLLRDEIQKLINMNGELTTEVNQGVDREEVLTVKIEDVRRQSAIENLVLVELIKQLKSEALGITTEKSALEEELESHRDQLSFSRNEIKNLSYLIGELTTKVDQGITREEVLKVEVDDLYKQSAIENLVLVEFLKQLKSIAAGIATEKSALEEELESHGDQLSFSQNEAKNLNHMIGELTTKINQGVNREKVLKVEVDQGVDREKVLKVEIEDLHRQSAIENFVLVEFLHQLKSEAVDIATEKETLEEELESKCCQLSFSRDEAKNLSHMIEELTTKVNQRVNREEVLKVEVDDLHMQSAIKNLVLVEFLTKFKSEAVCIATEKESLEEELESQHSKLLLSLDETQKLINMIGELTTKINQGVNREEALKVENEDLHMQSAIENLVLVEFLQELKSEAVGVASEKKNLEEELESKRYQLLILRDEAKNHIYLIGDLTTKVNEGVNREEVLKVEADDLHMQSAIENLVLVEFFRSQAVGIATEKRTLEEELQSQLCLLSFSQDETKKLSHMIEELTTKVNQGVNREEVLNVTIEDLQMLSALKNLVLVEFLQQLKSEAIGIATEKQALEEELVSQRSKLSFSRDEAQKLIYMNGELTKKVNQGVDREEVLKGKNEDLQMLSAIKNLVFVEFLQQLKSEAVGIATEKENLEEELESKSYQLWISQDETKNLNYMIGELTTKVNQGVNREEVLKVEFEDLQMQSATENLVLAEFFKQFKSEAAGIAKTLEDELESLHSKLSFSRDETKKLIYLNGELTTKMNQGVSREEVLKVENEDFQMLSAIKNLVLVESLCQLKSEAVCIATEKKFLEEELESQRSKFSLSRDETQELIYMNGELTTKIKEGVSREEVLNVEIEDLHMQVLQLRNEFTILQRDNYKNLDKNSYLTNSTLRLEEEKRKLEEDISLLLSETVYQSSLFILLEDLVLEKLSEAVKLKEDLERLSFVKCKLEEEVREVGDKLRSTETENLQLEGLLEKTDAELLSARSDNDQLEHEIANVKDELVQKEKELLEAMLMISVLQSGNSELSKAVEDLECRYKETKAIEEDKDKHVLKLQEDYSEQIKKTAHANEANMKLEADLLNLLMKLEGIKAEKENLNQKLSKEKNKVELWESQASTLFGDLQVSVVHETFLKGLTHELAESYSNLENKSTLKDIEIDQLNQELSKEKNEVELWECQASTLFGDLQILVVHKTLFEGLVHELAEACNNLENRCISKDVEIDQLRGSVNNLEDAKKGQDDLMSKYAQAIILLKESIESLEKHTAMPHELEDEPTKDTASMVVDNNEGFLELQEMCLRIRAVEEALTKKLAMEELKTSDRRSRRRSGSLRKQNHEIYPQESEMITKDIVLDQVSDCSSYGISKRDILKIEEDDHVFEVQTGRTLFEESLVVDKLEISDRFTDPNKEVNKRKVLERLHSDLQKLSNLHIAVEDLKTKVERDERSEKGKEDEYETVKGQIHEAEEALEKLLSVNRKLVTKVVSGFEITDGSKSSVDLDEDERSRRRRISEQARRGSEKIGRLQFEIQRLQHLLLKLEGEREDGAKAKTSADSKTRTLLKDYIYGGVRGERRKRLKKRFAFCGCVQQPPPSP</sequence>
<feature type="coiled-coil region" evidence="3">
    <location>
        <begin position="1015"/>
        <end position="1042"/>
    </location>
</feature>
<feature type="coiled-coil region" evidence="3">
    <location>
        <begin position="208"/>
        <end position="480"/>
    </location>
</feature>
<protein>
    <submittedName>
        <fullName evidence="7 8">Protein NETWORKED 1D</fullName>
    </submittedName>
</protein>
<feature type="domain" description="NAB" evidence="5">
    <location>
        <begin position="12"/>
        <end position="92"/>
    </location>
</feature>
<evidence type="ECO:0000313" key="10">
    <source>
        <dbReference type="RefSeq" id="XP_056859319.1"/>
    </source>
</evidence>
<reference evidence="7 8" key="2">
    <citation type="submission" date="2025-04" db="UniProtKB">
        <authorList>
            <consortium name="RefSeq"/>
        </authorList>
    </citation>
    <scope>IDENTIFICATION</scope>
    <source>
        <tissue evidence="7 8">Leaf</tissue>
    </source>
</reference>
<feature type="coiled-coil region" evidence="3">
    <location>
        <begin position="2169"/>
        <end position="2203"/>
    </location>
</feature>
<feature type="coiled-coil region" evidence="3">
    <location>
        <begin position="1420"/>
        <end position="1454"/>
    </location>
</feature>
<dbReference type="PANTHER" id="PTHR32258:SF32">
    <property type="entry name" value="PROTEIN NETWORKED 1D"/>
    <property type="match status" value="1"/>
</dbReference>
<gene>
    <name evidence="7 8 9 10 11 12" type="primary">LOC108806032</name>
</gene>
<dbReference type="PROSITE" id="PS51774">
    <property type="entry name" value="NAB"/>
    <property type="match status" value="1"/>
</dbReference>
<feature type="coiled-coil region" evidence="3">
    <location>
        <begin position="1875"/>
        <end position="1937"/>
    </location>
</feature>
<reference evidence="6" key="1">
    <citation type="journal article" date="2019" name="Database">
        <title>The radish genome database (RadishGD): an integrated information resource for radish genomics.</title>
        <authorList>
            <person name="Yu H.J."/>
            <person name="Baek S."/>
            <person name="Lee Y.J."/>
            <person name="Cho A."/>
            <person name="Mun J.H."/>
        </authorList>
    </citation>
    <scope>NUCLEOTIDE SEQUENCE [LARGE SCALE GENOMIC DNA]</scope>
    <source>
        <strain evidence="6">cv. WK10039</strain>
    </source>
</reference>
<feature type="coiled-coil region" evidence="3">
    <location>
        <begin position="845"/>
        <end position="918"/>
    </location>
</feature>
<feature type="coiled-coil region" evidence="3">
    <location>
        <begin position="1082"/>
        <end position="1116"/>
    </location>
</feature>
<dbReference type="OrthoDB" id="10255522at2759"/>
<dbReference type="RefSeq" id="XP_056859329.1">
    <property type="nucleotide sequence ID" value="XM_057003349.1"/>
</dbReference>
<feature type="coiled-coil region" evidence="3">
    <location>
        <begin position="1163"/>
        <end position="1197"/>
    </location>
</feature>
<dbReference type="KEGG" id="rsz:108806032"/>
<dbReference type="GO" id="GO:0051015">
    <property type="term" value="F:actin filament binding"/>
    <property type="evidence" value="ECO:0007669"/>
    <property type="project" value="TreeGrafter"/>
</dbReference>
<feature type="coiled-coil region" evidence="3">
    <location>
        <begin position="2454"/>
        <end position="2502"/>
    </location>
</feature>
<dbReference type="InterPro" id="IPR011684">
    <property type="entry name" value="NAB"/>
</dbReference>
<dbReference type="SUPFAM" id="SSF57997">
    <property type="entry name" value="Tropomyosin"/>
    <property type="match status" value="1"/>
</dbReference>
<feature type="coiled-coil region" evidence="3">
    <location>
        <begin position="2099"/>
        <end position="2140"/>
    </location>
</feature>
<evidence type="ECO:0000256" key="3">
    <source>
        <dbReference type="SAM" id="Coils"/>
    </source>
</evidence>
<dbReference type="RefSeq" id="XP_056859312.1">
    <property type="nucleotide sequence ID" value="XM_057003332.1"/>
</dbReference>
<evidence type="ECO:0000313" key="6">
    <source>
        <dbReference type="Proteomes" id="UP000504610"/>
    </source>
</evidence>
<dbReference type="Pfam" id="PF07765">
    <property type="entry name" value="KIP1"/>
    <property type="match status" value="1"/>
</dbReference>
<proteinExistence type="inferred from homology"/>
<feature type="coiled-coil region" evidence="3">
    <location>
        <begin position="523"/>
        <end position="812"/>
    </location>
</feature>
<evidence type="ECO:0000313" key="7">
    <source>
        <dbReference type="RefSeq" id="XP_056859310.1"/>
    </source>
</evidence>
<evidence type="ECO:0000256" key="1">
    <source>
        <dbReference type="ARBA" id="ARBA00023054"/>
    </source>
</evidence>
<feature type="coiled-coil region" evidence="3">
    <location>
        <begin position="1987"/>
        <end position="2070"/>
    </location>
</feature>
<dbReference type="InterPro" id="IPR051861">
    <property type="entry name" value="NET_actin-binding_domain"/>
</dbReference>
<dbReference type="RefSeq" id="XP_056859323.1">
    <property type="nucleotide sequence ID" value="XM_057003343.1"/>
</dbReference>
<evidence type="ECO:0000256" key="4">
    <source>
        <dbReference type="SAM" id="MobiDB-lite"/>
    </source>
</evidence>
<organism evidence="6 7">
    <name type="scientific">Raphanus sativus</name>
    <name type="common">Radish</name>
    <name type="synonym">Raphanus raphanistrum var. sativus</name>
    <dbReference type="NCBI Taxonomy" id="3726"/>
    <lineage>
        <taxon>Eukaryota</taxon>
        <taxon>Viridiplantae</taxon>
        <taxon>Streptophyta</taxon>
        <taxon>Embryophyta</taxon>
        <taxon>Tracheophyta</taxon>
        <taxon>Spermatophyta</taxon>
        <taxon>Magnoliopsida</taxon>
        <taxon>eudicotyledons</taxon>
        <taxon>Gunneridae</taxon>
        <taxon>Pentapetalae</taxon>
        <taxon>rosids</taxon>
        <taxon>malvids</taxon>
        <taxon>Brassicales</taxon>
        <taxon>Brassicaceae</taxon>
        <taxon>Brassiceae</taxon>
        <taxon>Raphanus</taxon>
    </lineage>
</organism>
<evidence type="ECO:0000313" key="11">
    <source>
        <dbReference type="RefSeq" id="XP_056859323.1"/>
    </source>
</evidence>
<evidence type="ECO:0000256" key="2">
    <source>
        <dbReference type="ARBA" id="ARBA00038006"/>
    </source>
</evidence>
<evidence type="ECO:0000313" key="12">
    <source>
        <dbReference type="RefSeq" id="XP_056859329.1"/>
    </source>
</evidence>
<evidence type="ECO:0000313" key="8">
    <source>
        <dbReference type="RefSeq" id="XP_056859312.1"/>
    </source>
</evidence>
<feature type="region of interest" description="Disordered" evidence="4">
    <location>
        <begin position="2512"/>
        <end position="2534"/>
    </location>
</feature>
<name>A0A9W3D608_RAPSA</name>
<dbReference type="RefSeq" id="XP_056859315.1">
    <property type="nucleotide sequence ID" value="XM_057003335.1"/>
</dbReference>
<dbReference type="PANTHER" id="PTHR32258">
    <property type="entry name" value="PROTEIN NETWORKED 4A"/>
    <property type="match status" value="1"/>
</dbReference>
<keyword evidence="6" id="KW-1185">Reference proteome</keyword>
<comment type="similarity">
    <text evidence="2">Belongs to the NET family.</text>
</comment>
<dbReference type="RefSeq" id="XP_056859310.1">
    <property type="nucleotide sequence ID" value="XM_057003330.1"/>
</dbReference>
<dbReference type="RefSeq" id="XP_056859319.1">
    <property type="nucleotide sequence ID" value="XM_057003339.1"/>
</dbReference>
<dbReference type="GO" id="GO:0005886">
    <property type="term" value="C:plasma membrane"/>
    <property type="evidence" value="ECO:0007669"/>
    <property type="project" value="TreeGrafter"/>
</dbReference>
<accession>A0A9W3D608</accession>
<feature type="coiled-coil region" evidence="3">
    <location>
        <begin position="1579"/>
        <end position="1613"/>
    </location>
</feature>